<name>X1JA14_9ZZZZ</name>
<evidence type="ECO:0000313" key="1">
    <source>
        <dbReference type="EMBL" id="GAH66593.1"/>
    </source>
</evidence>
<feature type="non-terminal residue" evidence="1">
    <location>
        <position position="55"/>
    </location>
</feature>
<sequence>MPAIDKLLMIFRCYFLWQLGFLLSANSNGCSVLITPGNHQHIVAFEAMITSKNIC</sequence>
<dbReference type="EMBL" id="BARU01026767">
    <property type="protein sequence ID" value="GAH66593.1"/>
    <property type="molecule type" value="Genomic_DNA"/>
</dbReference>
<proteinExistence type="predicted"/>
<reference evidence="1" key="1">
    <citation type="journal article" date="2014" name="Front. Microbiol.">
        <title>High frequency of phylogenetically diverse reductive dehalogenase-homologous genes in deep subseafloor sedimentary metagenomes.</title>
        <authorList>
            <person name="Kawai M."/>
            <person name="Futagami T."/>
            <person name="Toyoda A."/>
            <person name="Takaki Y."/>
            <person name="Nishi S."/>
            <person name="Hori S."/>
            <person name="Arai W."/>
            <person name="Tsubouchi T."/>
            <person name="Morono Y."/>
            <person name="Uchiyama I."/>
            <person name="Ito T."/>
            <person name="Fujiyama A."/>
            <person name="Inagaki F."/>
            <person name="Takami H."/>
        </authorList>
    </citation>
    <scope>NUCLEOTIDE SEQUENCE</scope>
    <source>
        <strain evidence="1">Expedition CK06-06</strain>
    </source>
</reference>
<protein>
    <submittedName>
        <fullName evidence="1">Uncharacterized protein</fullName>
    </submittedName>
</protein>
<dbReference type="AlphaFoldDB" id="X1JA14"/>
<gene>
    <name evidence="1" type="ORF">S03H2_42965</name>
</gene>
<accession>X1JA14</accession>
<comment type="caution">
    <text evidence="1">The sequence shown here is derived from an EMBL/GenBank/DDBJ whole genome shotgun (WGS) entry which is preliminary data.</text>
</comment>
<organism evidence="1">
    <name type="scientific">marine sediment metagenome</name>
    <dbReference type="NCBI Taxonomy" id="412755"/>
    <lineage>
        <taxon>unclassified sequences</taxon>
        <taxon>metagenomes</taxon>
        <taxon>ecological metagenomes</taxon>
    </lineage>
</organism>